<evidence type="ECO:0000256" key="1">
    <source>
        <dbReference type="ARBA" id="ARBA00004141"/>
    </source>
</evidence>
<dbReference type="GO" id="GO:0007189">
    <property type="term" value="P:adenylate cyclase-activating G protein-coupled receptor signaling pathway"/>
    <property type="evidence" value="ECO:0007669"/>
    <property type="project" value="TreeGrafter"/>
</dbReference>
<reference evidence="8" key="1">
    <citation type="submission" date="2020-04" db="EMBL/GenBank/DDBJ databases">
        <title>Draft genome resource of the tomato pathogen Pseudocercospora fuligena.</title>
        <authorList>
            <person name="Zaccaron A."/>
        </authorList>
    </citation>
    <scope>NUCLEOTIDE SEQUENCE</scope>
    <source>
        <strain evidence="8">PF001</strain>
    </source>
</reference>
<sequence length="440" mass="48959">MVSPYFPLVDIDGGLYYPEPYSEARLTSTVRYGMVPIALLATLSVGSTIALIGFIVSRFITWKKHYRTFVGYNHYVVLVLNLLIADLQQSMAFLIEWHWFRKNQILAPSTACFAQGWLLHSGDVSSGFFVLAIAIHTHYTAVYGRRVGNKTFAACIVFIWMLVYFLTGIGVGLRGHDFYFTAAGAWCWVSPAFEVNRLWCHYVWIFVVEFGTIAIYFMTFFALRKKTSQLLVGGKIPKDSPNAATIKAVNRITMLMTLYPMVYVVLTLPLSAGRMWSMSHGSKPTSDLFSCIAGALLTSCGWVDSLLYTLTRKRLLKDSMPGSSKRTTDGNWETDGLGSAGITHTRTVTVEGGALVDLDMMTSGKRGVRLPSAIFERSPSPSGSIDPILSGNGLGDKINGTVKTEITVGHREISEAERYELEAPLPAKWRENRKSRNYSE</sequence>
<dbReference type="GO" id="GO:0004930">
    <property type="term" value="F:G protein-coupled receptor activity"/>
    <property type="evidence" value="ECO:0007669"/>
    <property type="project" value="TreeGrafter"/>
</dbReference>
<dbReference type="AlphaFoldDB" id="A0A8H6RR24"/>
<feature type="transmembrane region" description="Helical" evidence="6">
    <location>
        <begin position="292"/>
        <end position="310"/>
    </location>
</feature>
<organism evidence="8 9">
    <name type="scientific">Pseudocercospora fuligena</name>
    <dbReference type="NCBI Taxonomy" id="685502"/>
    <lineage>
        <taxon>Eukaryota</taxon>
        <taxon>Fungi</taxon>
        <taxon>Dikarya</taxon>
        <taxon>Ascomycota</taxon>
        <taxon>Pezizomycotina</taxon>
        <taxon>Dothideomycetes</taxon>
        <taxon>Dothideomycetidae</taxon>
        <taxon>Mycosphaerellales</taxon>
        <taxon>Mycosphaerellaceae</taxon>
        <taxon>Pseudocercospora</taxon>
    </lineage>
</organism>
<comment type="caution">
    <text evidence="8">The sequence shown here is derived from an EMBL/GenBank/DDBJ whole genome shotgun (WGS) entry which is preliminary data.</text>
</comment>
<feature type="domain" description="G protein-coupled receptor GPR1/2/3 C-terminal" evidence="7">
    <location>
        <begin position="251"/>
        <end position="314"/>
    </location>
</feature>
<dbReference type="InterPro" id="IPR022596">
    <property type="entry name" value="GPR1/2/3_C"/>
</dbReference>
<dbReference type="GO" id="GO:0005886">
    <property type="term" value="C:plasma membrane"/>
    <property type="evidence" value="ECO:0007669"/>
    <property type="project" value="TreeGrafter"/>
</dbReference>
<keyword evidence="9" id="KW-1185">Reference proteome</keyword>
<keyword evidence="2 6" id="KW-0812">Transmembrane</keyword>
<evidence type="ECO:0000256" key="2">
    <source>
        <dbReference type="ARBA" id="ARBA00022692"/>
    </source>
</evidence>
<dbReference type="Proteomes" id="UP000660729">
    <property type="component" value="Unassembled WGS sequence"/>
</dbReference>
<dbReference type="SUPFAM" id="SSF81321">
    <property type="entry name" value="Family A G protein-coupled receptor-like"/>
    <property type="match status" value="1"/>
</dbReference>
<feature type="transmembrane region" description="Helical" evidence="6">
    <location>
        <begin position="37"/>
        <end position="60"/>
    </location>
</feature>
<feature type="transmembrane region" description="Helical" evidence="6">
    <location>
        <begin position="151"/>
        <end position="173"/>
    </location>
</feature>
<feature type="region of interest" description="Disordered" evidence="5">
    <location>
        <begin position="420"/>
        <end position="440"/>
    </location>
</feature>
<evidence type="ECO:0000313" key="9">
    <source>
        <dbReference type="Proteomes" id="UP000660729"/>
    </source>
</evidence>
<dbReference type="Gene3D" id="1.20.1070.10">
    <property type="entry name" value="Rhodopsin 7-helix transmembrane proteins"/>
    <property type="match status" value="1"/>
</dbReference>
<feature type="transmembrane region" description="Helical" evidence="6">
    <location>
        <begin position="202"/>
        <end position="223"/>
    </location>
</feature>
<dbReference type="OrthoDB" id="100006at2759"/>
<feature type="transmembrane region" description="Helical" evidence="6">
    <location>
        <begin position="117"/>
        <end position="139"/>
    </location>
</feature>
<dbReference type="PANTHER" id="PTHR23112:SF37">
    <property type="entry name" value="G PROTEIN-COUPLED RECEPTOR GPR1"/>
    <property type="match status" value="1"/>
</dbReference>
<name>A0A8H6RR24_9PEZI</name>
<evidence type="ECO:0000256" key="5">
    <source>
        <dbReference type="SAM" id="MobiDB-lite"/>
    </source>
</evidence>
<protein>
    <recommendedName>
        <fullName evidence="7">G protein-coupled receptor GPR1/2/3 C-terminal domain-containing protein</fullName>
    </recommendedName>
</protein>
<dbReference type="PANTHER" id="PTHR23112">
    <property type="entry name" value="G PROTEIN-COUPLED RECEPTOR 157-RELATED"/>
    <property type="match status" value="1"/>
</dbReference>
<dbReference type="CDD" id="cd00637">
    <property type="entry name" value="7tm_classA_rhodopsin-like"/>
    <property type="match status" value="1"/>
</dbReference>
<accession>A0A8H6RR24</accession>
<feature type="region of interest" description="Disordered" evidence="5">
    <location>
        <begin position="319"/>
        <end position="338"/>
    </location>
</feature>
<evidence type="ECO:0000259" key="7">
    <source>
        <dbReference type="Pfam" id="PF11970"/>
    </source>
</evidence>
<keyword evidence="4 6" id="KW-0472">Membrane</keyword>
<evidence type="ECO:0000256" key="4">
    <source>
        <dbReference type="ARBA" id="ARBA00023136"/>
    </source>
</evidence>
<feature type="transmembrane region" description="Helical" evidence="6">
    <location>
        <begin position="252"/>
        <end position="272"/>
    </location>
</feature>
<dbReference type="EMBL" id="JABCIY010000022">
    <property type="protein sequence ID" value="KAF7196876.1"/>
    <property type="molecule type" value="Genomic_DNA"/>
</dbReference>
<evidence type="ECO:0000256" key="3">
    <source>
        <dbReference type="ARBA" id="ARBA00022989"/>
    </source>
</evidence>
<dbReference type="Pfam" id="PF11970">
    <property type="entry name" value="GPR_Gpa2_C"/>
    <property type="match status" value="1"/>
</dbReference>
<comment type="subcellular location">
    <subcellularLocation>
        <location evidence="1">Membrane</location>
        <topology evidence="1">Multi-pass membrane protein</topology>
    </subcellularLocation>
</comment>
<evidence type="ECO:0000256" key="6">
    <source>
        <dbReference type="SAM" id="Phobius"/>
    </source>
</evidence>
<feature type="compositionally biased region" description="Polar residues" evidence="5">
    <location>
        <begin position="321"/>
        <end position="331"/>
    </location>
</feature>
<feature type="transmembrane region" description="Helical" evidence="6">
    <location>
        <begin position="72"/>
        <end position="97"/>
    </location>
</feature>
<feature type="compositionally biased region" description="Basic and acidic residues" evidence="5">
    <location>
        <begin position="428"/>
        <end position="440"/>
    </location>
</feature>
<proteinExistence type="predicted"/>
<keyword evidence="3 6" id="KW-1133">Transmembrane helix</keyword>
<gene>
    <name evidence="8" type="ORF">HII31_01794</name>
</gene>
<evidence type="ECO:0000313" key="8">
    <source>
        <dbReference type="EMBL" id="KAF7196876.1"/>
    </source>
</evidence>